<dbReference type="EMBL" id="JAFBMS010000153">
    <property type="protein sequence ID" value="KAG9334347.1"/>
    <property type="molecule type" value="Genomic_DNA"/>
</dbReference>
<dbReference type="AlphaFoldDB" id="A0A8T2NCY6"/>
<dbReference type="Proteomes" id="UP000824540">
    <property type="component" value="Unassembled WGS sequence"/>
</dbReference>
<dbReference type="InterPro" id="IPR019412">
    <property type="entry name" value="IML2/TPR_39"/>
</dbReference>
<organism evidence="2 3">
    <name type="scientific">Albula glossodonta</name>
    <name type="common">roundjaw bonefish</name>
    <dbReference type="NCBI Taxonomy" id="121402"/>
    <lineage>
        <taxon>Eukaryota</taxon>
        <taxon>Metazoa</taxon>
        <taxon>Chordata</taxon>
        <taxon>Craniata</taxon>
        <taxon>Vertebrata</taxon>
        <taxon>Euteleostomi</taxon>
        <taxon>Actinopterygii</taxon>
        <taxon>Neopterygii</taxon>
        <taxon>Teleostei</taxon>
        <taxon>Albuliformes</taxon>
        <taxon>Albulidae</taxon>
        <taxon>Albula</taxon>
    </lineage>
</organism>
<sequence length="127" mass="13846">MAGPEQTQQQVEERAERIDDAELALQGINMLLNNGFRESDELFRKYRSHSPLMSFGASFVSFLYATSPAPLLPAPWTSAAAGLRSSSDPGTNAPLSLPLTSRVTLRGAHDQSTRCTLMRKIPSPLSL</sequence>
<keyword evidence="3" id="KW-1185">Reference proteome</keyword>
<protein>
    <submittedName>
        <fullName evidence="2">Uncharacterized protein</fullName>
    </submittedName>
</protein>
<gene>
    <name evidence="2" type="ORF">JZ751_008233</name>
</gene>
<evidence type="ECO:0000313" key="3">
    <source>
        <dbReference type="Proteomes" id="UP000824540"/>
    </source>
</evidence>
<accession>A0A8T2NCY6</accession>
<evidence type="ECO:0000313" key="2">
    <source>
        <dbReference type="EMBL" id="KAG9334347.1"/>
    </source>
</evidence>
<comment type="caution">
    <text evidence="2">The sequence shown here is derived from an EMBL/GenBank/DDBJ whole genome shotgun (WGS) entry which is preliminary data.</text>
</comment>
<keyword evidence="1" id="KW-0802">TPR repeat</keyword>
<name>A0A8T2NCY6_9TELE</name>
<dbReference type="Pfam" id="PF10300">
    <property type="entry name" value="Iml2-TPR_39"/>
    <property type="match status" value="1"/>
</dbReference>
<dbReference type="OrthoDB" id="2154985at2759"/>
<evidence type="ECO:0000256" key="1">
    <source>
        <dbReference type="ARBA" id="ARBA00022803"/>
    </source>
</evidence>
<proteinExistence type="predicted"/>
<reference evidence="2" key="1">
    <citation type="thesis" date="2021" institute="BYU ScholarsArchive" country="Provo, UT, USA">
        <title>Applications of and Algorithms for Genome Assembly and Genomic Analyses with an Emphasis on Marine Teleosts.</title>
        <authorList>
            <person name="Pickett B.D."/>
        </authorList>
    </citation>
    <scope>NUCLEOTIDE SEQUENCE</scope>
    <source>
        <strain evidence="2">HI-2016</strain>
    </source>
</reference>